<organism evidence="4">
    <name type="scientific">Salvia splendens</name>
    <name type="common">Scarlet sage</name>
    <dbReference type="NCBI Taxonomy" id="180675"/>
    <lineage>
        <taxon>Eukaryota</taxon>
        <taxon>Viridiplantae</taxon>
        <taxon>Streptophyta</taxon>
        <taxon>Embryophyta</taxon>
        <taxon>Tracheophyta</taxon>
        <taxon>Spermatophyta</taxon>
        <taxon>Magnoliopsida</taxon>
        <taxon>eudicotyledons</taxon>
        <taxon>Gunneridae</taxon>
        <taxon>Pentapetalae</taxon>
        <taxon>asterids</taxon>
        <taxon>lamiids</taxon>
        <taxon>Lamiales</taxon>
        <taxon>Lamiaceae</taxon>
        <taxon>Nepetoideae</taxon>
        <taxon>Mentheae</taxon>
        <taxon>Salviinae</taxon>
        <taxon>Salvia</taxon>
        <taxon>Salvia subgen. Calosphace</taxon>
        <taxon>core Calosphace</taxon>
    </lineage>
</organism>
<evidence type="ECO:0000313" key="4">
    <source>
        <dbReference type="EMBL" id="KAG6403214.1"/>
    </source>
</evidence>
<dbReference type="EMBL" id="PNBA02000013">
    <property type="protein sequence ID" value="KAG6403214.1"/>
    <property type="molecule type" value="Genomic_DNA"/>
</dbReference>
<dbReference type="InterPro" id="IPR018490">
    <property type="entry name" value="cNMP-bd_dom_sf"/>
</dbReference>
<evidence type="ECO:0000313" key="5">
    <source>
        <dbReference type="Proteomes" id="UP000298416"/>
    </source>
</evidence>
<accession>A0A8X8ZGM7</accession>
<evidence type="ECO:0000256" key="2">
    <source>
        <dbReference type="ARBA" id="ARBA00023303"/>
    </source>
</evidence>
<evidence type="ECO:0000256" key="1">
    <source>
        <dbReference type="ARBA" id="ARBA00023286"/>
    </source>
</evidence>
<dbReference type="Proteomes" id="UP000298416">
    <property type="component" value="Unassembled WGS sequence"/>
</dbReference>
<dbReference type="AlphaFoldDB" id="A0A8X8ZGM7"/>
<reference evidence="4" key="2">
    <citation type="submission" date="2020-08" db="EMBL/GenBank/DDBJ databases">
        <title>Plant Genome Project.</title>
        <authorList>
            <person name="Zhang R.-G."/>
        </authorList>
    </citation>
    <scope>NUCLEOTIDE SEQUENCE</scope>
    <source>
        <strain evidence="4">Huo1</strain>
        <tissue evidence="4">Leaf</tissue>
    </source>
</reference>
<name>A0A8X8ZGM7_SALSN</name>
<sequence length="112" mass="13080">MCSRLKPVLYTADSIIIWEGDPVDEMLFIMRGNILTDVEAFCLMPDDLKSVASQFRRLHSKQLQQQWRTCFIQAAWRRYCRRKMERAVKVHDREFEACPSCALPNPAASETI</sequence>
<reference evidence="4" key="1">
    <citation type="submission" date="2018-01" db="EMBL/GenBank/DDBJ databases">
        <authorList>
            <person name="Mao J.F."/>
        </authorList>
    </citation>
    <scope>NUCLEOTIDE SEQUENCE</scope>
    <source>
        <strain evidence="4">Huo1</strain>
        <tissue evidence="4">Leaf</tissue>
    </source>
</reference>
<dbReference type="PANTHER" id="PTHR45651:SF76">
    <property type="entry name" value="CYCLIC NUCLEOTIDE-GATED ION CHANNEL 1-LIKE"/>
    <property type="match status" value="1"/>
</dbReference>
<dbReference type="SUPFAM" id="SSF51206">
    <property type="entry name" value="cAMP-binding domain-like"/>
    <property type="match status" value="1"/>
</dbReference>
<proteinExistence type="predicted"/>
<keyword evidence="1" id="KW-0406">Ion transport</keyword>
<dbReference type="Gene3D" id="2.60.120.10">
    <property type="entry name" value="Jelly Rolls"/>
    <property type="match status" value="1"/>
</dbReference>
<keyword evidence="2" id="KW-0407">Ion channel</keyword>
<keyword evidence="5" id="KW-1185">Reference proteome</keyword>
<comment type="caution">
    <text evidence="4">The sequence shown here is derived from an EMBL/GenBank/DDBJ whole genome shotgun (WGS) entry which is preliminary data.</text>
</comment>
<dbReference type="InterPro" id="IPR014710">
    <property type="entry name" value="RmlC-like_jellyroll"/>
</dbReference>
<dbReference type="InterPro" id="IPR000595">
    <property type="entry name" value="cNMP-bd_dom"/>
</dbReference>
<keyword evidence="1" id="KW-0813">Transport</keyword>
<keyword evidence="1" id="KW-1071">Ligand-gated ion channel</keyword>
<protein>
    <recommendedName>
        <fullName evidence="3">Cyclic nucleotide-binding domain-containing protein</fullName>
    </recommendedName>
</protein>
<dbReference type="PROSITE" id="PS50042">
    <property type="entry name" value="CNMP_BINDING_3"/>
    <property type="match status" value="1"/>
</dbReference>
<evidence type="ECO:0000259" key="3">
    <source>
        <dbReference type="PROSITE" id="PS50042"/>
    </source>
</evidence>
<dbReference type="GO" id="GO:0016020">
    <property type="term" value="C:membrane"/>
    <property type="evidence" value="ECO:0007669"/>
    <property type="project" value="UniProtKB-SubCell"/>
</dbReference>
<gene>
    <name evidence="4" type="ORF">SASPL_135431</name>
</gene>
<dbReference type="GO" id="GO:0034220">
    <property type="term" value="P:monoatomic ion transmembrane transport"/>
    <property type="evidence" value="ECO:0007669"/>
    <property type="project" value="UniProtKB-KW"/>
</dbReference>
<dbReference type="PANTHER" id="PTHR45651">
    <property type="entry name" value="CYCLIC NUCLEOTIDE-GATED ION CHANNEL 15-RELATED-RELATED"/>
    <property type="match status" value="1"/>
</dbReference>
<feature type="domain" description="Cyclic nucleotide-binding" evidence="3">
    <location>
        <begin position="1"/>
        <end position="34"/>
    </location>
</feature>